<feature type="chain" id="PRO_5039016589" evidence="1">
    <location>
        <begin position="24"/>
        <end position="443"/>
    </location>
</feature>
<comment type="caution">
    <text evidence="2">The sequence shown here is derived from an EMBL/GenBank/DDBJ whole genome shotgun (WGS) entry which is preliminary data.</text>
</comment>
<dbReference type="PROSITE" id="PS51257">
    <property type="entry name" value="PROKAR_LIPOPROTEIN"/>
    <property type="match status" value="1"/>
</dbReference>
<dbReference type="PANTHER" id="PTHR43649">
    <property type="entry name" value="ARABINOSE-BINDING PROTEIN-RELATED"/>
    <property type="match status" value="1"/>
</dbReference>
<evidence type="ECO:0000313" key="3">
    <source>
        <dbReference type="Proteomes" id="UP000285462"/>
    </source>
</evidence>
<dbReference type="InterPro" id="IPR050490">
    <property type="entry name" value="Bact_solute-bd_prot1"/>
</dbReference>
<name>A0A412K6G3_BIFAD</name>
<reference evidence="2 3" key="1">
    <citation type="submission" date="2018-08" db="EMBL/GenBank/DDBJ databases">
        <title>A genome reference for cultivated species of the human gut microbiota.</title>
        <authorList>
            <person name="Zou Y."/>
            <person name="Xue W."/>
            <person name="Luo G."/>
        </authorList>
    </citation>
    <scope>NUCLEOTIDE SEQUENCE [LARGE SCALE GENOMIC DNA]</scope>
    <source>
        <strain evidence="2 3">AF21-27</strain>
    </source>
</reference>
<sequence length="443" mass="48603">MKRTVKAAIGMVAIAAMSIGTLAACGGSDSGSDNGKGKVYYLNYKPETNDAWQALAKKYTKQTGVEVKVQTAASETYPQTLKSELAKSNAPTLFQINGVVDYQTWKAYTTDMSDTEPYKQLKDQSMALKDGDKVAGVPYVVESYGLIYNKDLLAKYIATDGAKIKSVDDIDNFDTLKAVADDIQAKKDQLGVKGAFTSTGFDSSSDWRFKGHLANNPLYFEFRDNNITEQPASIKGTYLPQFKQIFDLYLKDSTCPRTQVSSKTGDDANSEFALGQAVFYQNGTWAWPDLQGAGVKADSVGMMPIYMGVKGEENQGLDVNSDAYWSINDKASDADKKATKDFLKWVVTDQAGIDSISKDMGLTTPFKSFEKVKSDNPLVQAEIAYQDSGKEAVSTRPTAMIPSEEWKNQLGSAMLEYAQGTGDWSAVKKAFVDNWKTEYDASH</sequence>
<evidence type="ECO:0000313" key="2">
    <source>
        <dbReference type="EMBL" id="RGS64078.1"/>
    </source>
</evidence>
<feature type="signal peptide" evidence="1">
    <location>
        <begin position="1"/>
        <end position="23"/>
    </location>
</feature>
<dbReference type="InterPro" id="IPR006059">
    <property type="entry name" value="SBP"/>
</dbReference>
<dbReference type="EMBL" id="QRVT01000007">
    <property type="protein sequence ID" value="RGS64078.1"/>
    <property type="molecule type" value="Genomic_DNA"/>
</dbReference>
<proteinExistence type="predicted"/>
<dbReference type="Pfam" id="PF13416">
    <property type="entry name" value="SBP_bac_8"/>
    <property type="match status" value="1"/>
</dbReference>
<protein>
    <submittedName>
        <fullName evidence="2">Carbohydrate ABC transporter substrate-binding protein</fullName>
    </submittedName>
</protein>
<gene>
    <name evidence="2" type="ORF">DWX79_08635</name>
</gene>
<dbReference type="Proteomes" id="UP000285462">
    <property type="component" value="Unassembled WGS sequence"/>
</dbReference>
<accession>A0A412K6G3</accession>
<dbReference type="Gene3D" id="3.40.190.10">
    <property type="entry name" value="Periplasmic binding protein-like II"/>
    <property type="match status" value="1"/>
</dbReference>
<dbReference type="AlphaFoldDB" id="A0A412K6G3"/>
<dbReference type="PANTHER" id="PTHR43649:SF12">
    <property type="entry name" value="DIACETYLCHITOBIOSE BINDING PROTEIN DASA"/>
    <property type="match status" value="1"/>
</dbReference>
<dbReference type="RefSeq" id="WP_117760195.1">
    <property type="nucleotide sequence ID" value="NZ_JAQCOT010000018.1"/>
</dbReference>
<dbReference type="SUPFAM" id="SSF53850">
    <property type="entry name" value="Periplasmic binding protein-like II"/>
    <property type="match status" value="1"/>
</dbReference>
<organism evidence="2 3">
    <name type="scientific">Bifidobacterium adolescentis</name>
    <dbReference type="NCBI Taxonomy" id="1680"/>
    <lineage>
        <taxon>Bacteria</taxon>
        <taxon>Bacillati</taxon>
        <taxon>Actinomycetota</taxon>
        <taxon>Actinomycetes</taxon>
        <taxon>Bifidobacteriales</taxon>
        <taxon>Bifidobacteriaceae</taxon>
        <taxon>Bifidobacterium</taxon>
    </lineage>
</organism>
<evidence type="ECO:0000256" key="1">
    <source>
        <dbReference type="SAM" id="SignalP"/>
    </source>
</evidence>
<keyword evidence="1" id="KW-0732">Signal</keyword>